<dbReference type="EMBL" id="JH668399">
    <property type="protein sequence ID" value="KAG6451074.1"/>
    <property type="molecule type" value="Genomic_DNA"/>
</dbReference>
<organism evidence="2 3">
    <name type="scientific">Manduca sexta</name>
    <name type="common">Tobacco hawkmoth</name>
    <name type="synonym">Tobacco hornworm</name>
    <dbReference type="NCBI Taxonomy" id="7130"/>
    <lineage>
        <taxon>Eukaryota</taxon>
        <taxon>Metazoa</taxon>
        <taxon>Ecdysozoa</taxon>
        <taxon>Arthropoda</taxon>
        <taxon>Hexapoda</taxon>
        <taxon>Insecta</taxon>
        <taxon>Pterygota</taxon>
        <taxon>Neoptera</taxon>
        <taxon>Endopterygota</taxon>
        <taxon>Lepidoptera</taxon>
        <taxon>Glossata</taxon>
        <taxon>Ditrysia</taxon>
        <taxon>Bombycoidea</taxon>
        <taxon>Sphingidae</taxon>
        <taxon>Sphinginae</taxon>
        <taxon>Sphingini</taxon>
        <taxon>Manduca</taxon>
    </lineage>
</organism>
<accession>A0A921Z5T2</accession>
<reference evidence="2" key="2">
    <citation type="submission" date="2020-12" db="EMBL/GenBank/DDBJ databases">
        <authorList>
            <person name="Kanost M."/>
        </authorList>
    </citation>
    <scope>NUCLEOTIDE SEQUENCE</scope>
</reference>
<gene>
    <name evidence="2" type="ORF">O3G_MSEX006932</name>
</gene>
<dbReference type="Proteomes" id="UP000791440">
    <property type="component" value="Unassembled WGS sequence"/>
</dbReference>
<protein>
    <submittedName>
        <fullName evidence="2">Uncharacterized protein</fullName>
    </submittedName>
</protein>
<dbReference type="InterPro" id="IPR006631">
    <property type="entry name" value="DM4_12"/>
</dbReference>
<dbReference type="PANTHER" id="PTHR21398">
    <property type="entry name" value="AGAP007094-PA"/>
    <property type="match status" value="1"/>
</dbReference>
<dbReference type="AlphaFoldDB" id="A0A921Z5T2"/>
<evidence type="ECO:0000256" key="1">
    <source>
        <dbReference type="SAM" id="SignalP"/>
    </source>
</evidence>
<comment type="caution">
    <text evidence="2">The sequence shown here is derived from an EMBL/GenBank/DDBJ whole genome shotgun (WGS) entry which is preliminary data.</text>
</comment>
<name>A0A921Z5T2_MANSE</name>
<evidence type="ECO:0000313" key="2">
    <source>
        <dbReference type="EMBL" id="KAG6451074.1"/>
    </source>
</evidence>
<keyword evidence="1" id="KW-0732">Signal</keyword>
<evidence type="ECO:0000313" key="3">
    <source>
        <dbReference type="Proteomes" id="UP000791440"/>
    </source>
</evidence>
<feature type="chain" id="PRO_5038056825" evidence="1">
    <location>
        <begin position="23"/>
        <end position="201"/>
    </location>
</feature>
<dbReference type="SMART" id="SM00718">
    <property type="entry name" value="DM4_12"/>
    <property type="match status" value="1"/>
</dbReference>
<feature type="signal peptide" evidence="1">
    <location>
        <begin position="1"/>
        <end position="22"/>
    </location>
</feature>
<sequence>MVFNFNTLLVIVAFKLLNTEMATHKRQRRYLLFTKDTQWGVFVTVSIPLHPDTYVSVAWFFEANYYNVDNSTYFDPLLGDIEVSRGREDRDVQNKNAFNPNDFSRQKLYTLIEGFLEKHGLPGRECLLRAICEHASVEHNGLLGDLLYLILTPSTSMSEENIEDEFYEAELYGMDNQCEEYAEYCKTNPLDAISTYIDGFV</sequence>
<keyword evidence="3" id="KW-1185">Reference proteome</keyword>
<reference evidence="2" key="1">
    <citation type="journal article" date="2016" name="Insect Biochem. Mol. Biol.">
        <title>Multifaceted biological insights from a draft genome sequence of the tobacco hornworm moth, Manduca sexta.</title>
        <authorList>
            <person name="Kanost M.R."/>
            <person name="Arrese E.L."/>
            <person name="Cao X."/>
            <person name="Chen Y.R."/>
            <person name="Chellapilla S."/>
            <person name="Goldsmith M.R."/>
            <person name="Grosse-Wilde E."/>
            <person name="Heckel D.G."/>
            <person name="Herndon N."/>
            <person name="Jiang H."/>
            <person name="Papanicolaou A."/>
            <person name="Qu J."/>
            <person name="Soulages J.L."/>
            <person name="Vogel H."/>
            <person name="Walters J."/>
            <person name="Waterhouse R.M."/>
            <person name="Ahn S.J."/>
            <person name="Almeida F.C."/>
            <person name="An C."/>
            <person name="Aqrawi P."/>
            <person name="Bretschneider A."/>
            <person name="Bryant W.B."/>
            <person name="Bucks S."/>
            <person name="Chao H."/>
            <person name="Chevignon G."/>
            <person name="Christen J.M."/>
            <person name="Clarke D.F."/>
            <person name="Dittmer N.T."/>
            <person name="Ferguson L.C.F."/>
            <person name="Garavelou S."/>
            <person name="Gordon K.H.J."/>
            <person name="Gunaratna R.T."/>
            <person name="Han Y."/>
            <person name="Hauser F."/>
            <person name="He Y."/>
            <person name="Heidel-Fischer H."/>
            <person name="Hirsh A."/>
            <person name="Hu Y."/>
            <person name="Jiang H."/>
            <person name="Kalra D."/>
            <person name="Klinner C."/>
            <person name="Konig C."/>
            <person name="Kovar C."/>
            <person name="Kroll A.R."/>
            <person name="Kuwar S.S."/>
            <person name="Lee S.L."/>
            <person name="Lehman R."/>
            <person name="Li K."/>
            <person name="Li Z."/>
            <person name="Liang H."/>
            <person name="Lovelace S."/>
            <person name="Lu Z."/>
            <person name="Mansfield J.H."/>
            <person name="McCulloch K.J."/>
            <person name="Mathew T."/>
            <person name="Morton B."/>
            <person name="Muzny D.M."/>
            <person name="Neunemann D."/>
            <person name="Ongeri F."/>
            <person name="Pauchet Y."/>
            <person name="Pu L.L."/>
            <person name="Pyrousis I."/>
            <person name="Rao X.J."/>
            <person name="Redding A."/>
            <person name="Roesel C."/>
            <person name="Sanchez-Gracia A."/>
            <person name="Schaack S."/>
            <person name="Shukla A."/>
            <person name="Tetreau G."/>
            <person name="Wang Y."/>
            <person name="Xiong G.H."/>
            <person name="Traut W."/>
            <person name="Walsh T.K."/>
            <person name="Worley K.C."/>
            <person name="Wu D."/>
            <person name="Wu W."/>
            <person name="Wu Y.Q."/>
            <person name="Zhang X."/>
            <person name="Zou Z."/>
            <person name="Zucker H."/>
            <person name="Briscoe A.D."/>
            <person name="Burmester T."/>
            <person name="Clem R.J."/>
            <person name="Feyereisen R."/>
            <person name="Grimmelikhuijzen C.J.P."/>
            <person name="Hamodrakas S.J."/>
            <person name="Hansson B.S."/>
            <person name="Huguet E."/>
            <person name="Jermiin L.S."/>
            <person name="Lan Q."/>
            <person name="Lehman H.K."/>
            <person name="Lorenzen M."/>
            <person name="Merzendorfer H."/>
            <person name="Michalopoulos I."/>
            <person name="Morton D.B."/>
            <person name="Muthukrishnan S."/>
            <person name="Oakeshott J.G."/>
            <person name="Palmer W."/>
            <person name="Park Y."/>
            <person name="Passarelli A.L."/>
            <person name="Rozas J."/>
            <person name="Schwartz L.M."/>
            <person name="Smith W."/>
            <person name="Southgate A."/>
            <person name="Vilcinskas A."/>
            <person name="Vogt R."/>
            <person name="Wang P."/>
            <person name="Werren J."/>
            <person name="Yu X.Q."/>
            <person name="Zhou J.J."/>
            <person name="Brown S.J."/>
            <person name="Scherer S.E."/>
            <person name="Richards S."/>
            <person name="Blissard G.W."/>
        </authorList>
    </citation>
    <scope>NUCLEOTIDE SEQUENCE</scope>
</reference>
<proteinExistence type="predicted"/>
<dbReference type="Pfam" id="PF07841">
    <property type="entry name" value="DM4_12"/>
    <property type="match status" value="1"/>
</dbReference>
<dbReference type="PANTHER" id="PTHR21398:SF22">
    <property type="entry name" value="IP12060P-RELATED"/>
    <property type="match status" value="1"/>
</dbReference>